<proteinExistence type="predicted"/>
<reference evidence="1" key="1">
    <citation type="submission" date="2021-06" db="EMBL/GenBank/DDBJ databases">
        <authorList>
            <person name="Ellington A.J."/>
            <person name="Bryan N.C."/>
            <person name="Christner B.C."/>
            <person name="Reisch C.R."/>
        </authorList>
    </citation>
    <scope>NUCLEOTIDE SEQUENCE</scope>
    <source>
        <strain evidence="1">L6-1</strain>
    </source>
</reference>
<name>A0ACD1E1A5_9MICO</name>
<accession>A0ACD1E1A5</accession>
<evidence type="ECO:0000313" key="1">
    <source>
        <dbReference type="EMBL" id="QWS32639.1"/>
    </source>
</evidence>
<keyword evidence="2" id="KW-1185">Reference proteome</keyword>
<evidence type="ECO:0000313" key="2">
    <source>
        <dbReference type="Proteomes" id="UP000681794"/>
    </source>
</evidence>
<gene>
    <name evidence="1" type="ORF">KM842_10095</name>
</gene>
<dbReference type="EMBL" id="CP076544">
    <property type="protein sequence ID" value="QWS32639.1"/>
    <property type="molecule type" value="Genomic_DNA"/>
</dbReference>
<protein>
    <submittedName>
        <fullName evidence="1">Lysophospholipase</fullName>
    </submittedName>
</protein>
<sequence length="379" mass="39762">MGVIGTTAGAVAAVGIAAVTAAGVVVARKAVHPRPKRTVTVLEVGPTSITVPSDEQTRCPGVYRVYFDDAQRSVLVGDVVADDGERVTRVVLDGQEARPAPGDALTWSGYLLDTPAAVSSVAEEVVVSGDDGDRRAWFFPVPDATTWAIHVHGIHSGRQAILRAVPDTLAAGMSSLVIGYRGDVEDDRGLPATFGTDEWHDLDAAMRYAVDHGADRLVLVGWSMGATIAMHAANDSALRDRVDAMVLVCPALDWFAALGSGARKAGFPGFLGALGAVALTVPGLARLAGLRKPIPFRLMRPTAPAGVPMLLLHSVGDRDVPIEASRRFVAQTGAQATLVEVPPCPHGSEMNRDPELFHDAVARFLTRTGALSEDAAVHG</sequence>
<dbReference type="Proteomes" id="UP000681794">
    <property type="component" value="Chromosome"/>
</dbReference>
<organism evidence="1 2">
    <name type="scientific">Curtobacterium aetherium</name>
    <dbReference type="NCBI Taxonomy" id="2841594"/>
    <lineage>
        <taxon>Bacteria</taxon>
        <taxon>Bacillati</taxon>
        <taxon>Actinomycetota</taxon>
        <taxon>Actinomycetes</taxon>
        <taxon>Micrococcales</taxon>
        <taxon>Microbacteriaceae</taxon>
        <taxon>Curtobacterium</taxon>
    </lineage>
</organism>